<comment type="caution">
    <text evidence="7">The sequence shown here is derived from an EMBL/GenBank/DDBJ whole genome shotgun (WGS) entry which is preliminary data.</text>
</comment>
<dbReference type="InterPro" id="IPR035952">
    <property type="entry name" value="Rhomboid-like_sf"/>
</dbReference>
<dbReference type="Proteomes" id="UP000287022">
    <property type="component" value="Unassembled WGS sequence"/>
</dbReference>
<dbReference type="STRING" id="1122124.GCA_000423165_01335"/>
<evidence type="ECO:0000256" key="4">
    <source>
        <dbReference type="ARBA" id="ARBA00023136"/>
    </source>
</evidence>
<evidence type="ECO:0000256" key="5">
    <source>
        <dbReference type="SAM" id="Phobius"/>
    </source>
</evidence>
<dbReference type="EMBL" id="PIQE01000001">
    <property type="protein sequence ID" value="RUO73846.1"/>
    <property type="molecule type" value="Genomic_DNA"/>
</dbReference>
<dbReference type="GO" id="GO:0016020">
    <property type="term" value="C:membrane"/>
    <property type="evidence" value="ECO:0007669"/>
    <property type="project" value="UniProtKB-SubCell"/>
</dbReference>
<feature type="transmembrane region" description="Helical" evidence="5">
    <location>
        <begin position="7"/>
        <end position="25"/>
    </location>
</feature>
<feature type="domain" description="Peptidase S54 rhomboid" evidence="6">
    <location>
        <begin position="47"/>
        <end position="189"/>
    </location>
</feature>
<evidence type="ECO:0000256" key="2">
    <source>
        <dbReference type="ARBA" id="ARBA00022692"/>
    </source>
</evidence>
<proteinExistence type="predicted"/>
<dbReference type="AlphaFoldDB" id="A0A432Z7H9"/>
<keyword evidence="4 5" id="KW-0472">Membrane</keyword>
<keyword evidence="8" id="KW-1185">Reference proteome</keyword>
<feature type="transmembrane region" description="Helical" evidence="5">
    <location>
        <begin position="85"/>
        <end position="104"/>
    </location>
</feature>
<feature type="transmembrane region" description="Helical" evidence="5">
    <location>
        <begin position="140"/>
        <end position="160"/>
    </location>
</feature>
<feature type="transmembrane region" description="Helical" evidence="5">
    <location>
        <begin position="172"/>
        <end position="189"/>
    </location>
</feature>
<protein>
    <submittedName>
        <fullName evidence="7">Rhombosortase</fullName>
    </submittedName>
</protein>
<dbReference type="Gene3D" id="1.20.1540.10">
    <property type="entry name" value="Rhomboid-like"/>
    <property type="match status" value="1"/>
</dbReference>
<organism evidence="7 8">
    <name type="scientific">Pseudidiomarina sediminum</name>
    <dbReference type="NCBI Taxonomy" id="431675"/>
    <lineage>
        <taxon>Bacteria</taxon>
        <taxon>Pseudomonadati</taxon>
        <taxon>Pseudomonadota</taxon>
        <taxon>Gammaproteobacteria</taxon>
        <taxon>Alteromonadales</taxon>
        <taxon>Idiomarinaceae</taxon>
        <taxon>Pseudidiomarina</taxon>
    </lineage>
</organism>
<dbReference type="Pfam" id="PF01694">
    <property type="entry name" value="Rhomboid"/>
    <property type="match status" value="1"/>
</dbReference>
<dbReference type="GO" id="GO:0004252">
    <property type="term" value="F:serine-type endopeptidase activity"/>
    <property type="evidence" value="ECO:0007669"/>
    <property type="project" value="InterPro"/>
</dbReference>
<feature type="transmembrane region" description="Helical" evidence="5">
    <location>
        <begin position="110"/>
        <end position="128"/>
    </location>
</feature>
<evidence type="ECO:0000256" key="1">
    <source>
        <dbReference type="ARBA" id="ARBA00004141"/>
    </source>
</evidence>
<evidence type="ECO:0000313" key="8">
    <source>
        <dbReference type="Proteomes" id="UP000287022"/>
    </source>
</evidence>
<comment type="subcellular location">
    <subcellularLocation>
        <location evidence="1">Membrane</location>
        <topology evidence="1">Multi-pass membrane protein</topology>
    </subcellularLocation>
</comment>
<accession>A0A432Z7H9</accession>
<name>A0A432Z7H9_9GAMM</name>
<sequence>MTERHQVTLVSLLICAIVIWLYYYIALEAPALMAQYDYHAEVIWEAPWRLFTAHFLHLSTMHWVLNVVSFALICVLFARYFSVRSYLNALIVIGLGSSLLLLALGYEGRFVGLSGLNHGLLVMCLLLEMGAAKHPKQRQLVAFILFAIIGKLLFELLGWWPTALEVGQDRDTWQLHGAGILAGVLAWWLHERHLAKLAQLK</sequence>
<dbReference type="SUPFAM" id="SSF144091">
    <property type="entry name" value="Rhomboid-like"/>
    <property type="match status" value="1"/>
</dbReference>
<dbReference type="PANTHER" id="PTHR43066">
    <property type="entry name" value="RHOMBOID-RELATED PROTEIN"/>
    <property type="match status" value="1"/>
</dbReference>
<dbReference type="InterPro" id="IPR022764">
    <property type="entry name" value="Peptidase_S54_rhomboid_dom"/>
</dbReference>
<reference evidence="8" key="1">
    <citation type="journal article" date="2018" name="Front. Microbiol.">
        <title>Genome-Based Analysis Reveals the Taxonomy and Diversity of the Family Idiomarinaceae.</title>
        <authorList>
            <person name="Liu Y."/>
            <person name="Lai Q."/>
            <person name="Shao Z."/>
        </authorList>
    </citation>
    <scope>NUCLEOTIDE SEQUENCE [LARGE SCALE GENOMIC DNA]</scope>
    <source>
        <strain evidence="8">c121</strain>
    </source>
</reference>
<dbReference type="RefSeq" id="WP_026862276.1">
    <property type="nucleotide sequence ID" value="NZ_PIQE01000001.1"/>
</dbReference>
<evidence type="ECO:0000259" key="6">
    <source>
        <dbReference type="Pfam" id="PF01694"/>
    </source>
</evidence>
<dbReference type="PANTHER" id="PTHR43066:SF11">
    <property type="entry name" value="PEPTIDASE S54 RHOMBOID DOMAIN-CONTAINING PROTEIN"/>
    <property type="match status" value="1"/>
</dbReference>
<evidence type="ECO:0000313" key="7">
    <source>
        <dbReference type="EMBL" id="RUO73846.1"/>
    </source>
</evidence>
<dbReference type="InterPro" id="IPR023826">
    <property type="entry name" value="Rhom-like_SP_proteobac"/>
</dbReference>
<keyword evidence="2 5" id="KW-0812">Transmembrane</keyword>
<keyword evidence="3 5" id="KW-1133">Transmembrane helix</keyword>
<gene>
    <name evidence="7" type="primary">rrtA</name>
    <name evidence="7" type="ORF">CWI80_00310</name>
</gene>
<dbReference type="NCBIfam" id="TIGR03902">
    <property type="entry name" value="rhom_GG_sort"/>
    <property type="match status" value="1"/>
</dbReference>
<feature type="transmembrane region" description="Helical" evidence="5">
    <location>
        <begin position="60"/>
        <end position="78"/>
    </location>
</feature>
<evidence type="ECO:0000256" key="3">
    <source>
        <dbReference type="ARBA" id="ARBA00022989"/>
    </source>
</evidence>